<dbReference type="Gene3D" id="3.20.20.70">
    <property type="entry name" value="Aldolase class I"/>
    <property type="match status" value="1"/>
</dbReference>
<keyword evidence="4 6" id="KW-0408">Iron</keyword>
<accession>A0A2A2HA84</accession>
<evidence type="ECO:0000313" key="9">
    <source>
        <dbReference type="Proteomes" id="UP000217784"/>
    </source>
</evidence>
<dbReference type="InterPro" id="IPR034457">
    <property type="entry name" value="Organic_radical-activating"/>
</dbReference>
<evidence type="ECO:0000256" key="2">
    <source>
        <dbReference type="ARBA" id="ARBA00022691"/>
    </source>
</evidence>
<proteinExistence type="predicted"/>
<dbReference type="RefSeq" id="WP_069582652.1">
    <property type="nucleotide sequence ID" value="NZ_LMVM01000001.1"/>
</dbReference>
<sequence>MNCAAGTVRVNRLEGERGICRASIPEVAYTSLTPMLKSYSLTLRGCSFKCMYCNAYCISQYPDSGWMYRGYVQPESMVQEALKSFKTSFARSRDITKLNFTGGELSIHILYLEAVTSRMKEEIPELKIGMATNGFSTLKTMKRLVKISSSINFEIKAFDDEIHHAITGATVGPVLKNVEWLMRKHPEKIRVLRTVVIPSINDSQVLKIAQFIQDINPDVQYRLVGFRPHFMFYYHRGTSKEFMQELVKSCKKLGMKKIDYSGYYPSENGFKKHDNKKGIKRAYSYLNAAGCY</sequence>
<keyword evidence="3 6" id="KW-0479">Metal-binding</keyword>
<feature type="binding site" evidence="6">
    <location>
        <position position="53"/>
    </location>
    <ligand>
        <name>[4Fe-4S] cluster</name>
        <dbReference type="ChEBI" id="CHEBI:49883"/>
        <note>4Fe-4S-S-AdoMet</note>
    </ligand>
</feature>
<keyword evidence="5 6" id="KW-0411">Iron-sulfur</keyword>
<dbReference type="PANTHER" id="PTHR30352:SF22">
    <property type="entry name" value="PYRUVATE FORMATE-LYASE ACTIVATING ENZYME HOMOLOG"/>
    <property type="match status" value="1"/>
</dbReference>
<keyword evidence="9" id="KW-1185">Reference proteome</keyword>
<evidence type="ECO:0000259" key="7">
    <source>
        <dbReference type="PROSITE" id="PS51918"/>
    </source>
</evidence>
<feature type="domain" description="Radical SAM core" evidence="7">
    <location>
        <begin position="32"/>
        <end position="256"/>
    </location>
</feature>
<keyword evidence="2 6" id="KW-0949">S-adenosyl-L-methionine</keyword>
<evidence type="ECO:0000313" key="8">
    <source>
        <dbReference type="EMBL" id="PAV06342.1"/>
    </source>
</evidence>
<dbReference type="CDD" id="cd01335">
    <property type="entry name" value="Radical_SAM"/>
    <property type="match status" value="1"/>
</dbReference>
<dbReference type="OrthoDB" id="371936at2157"/>
<keyword evidence="8" id="KW-0456">Lyase</keyword>
<evidence type="ECO:0000256" key="1">
    <source>
        <dbReference type="ARBA" id="ARBA00022485"/>
    </source>
</evidence>
<dbReference type="SUPFAM" id="SSF102114">
    <property type="entry name" value="Radical SAM enzymes"/>
    <property type="match status" value="1"/>
</dbReference>
<dbReference type="Pfam" id="PF04055">
    <property type="entry name" value="Radical_SAM"/>
    <property type="match status" value="1"/>
</dbReference>
<dbReference type="PANTHER" id="PTHR30352">
    <property type="entry name" value="PYRUVATE FORMATE-LYASE-ACTIVATING ENZYME"/>
    <property type="match status" value="1"/>
</dbReference>
<dbReference type="PROSITE" id="PS51918">
    <property type="entry name" value="RADICAL_SAM"/>
    <property type="match status" value="1"/>
</dbReference>
<gene>
    <name evidence="8" type="ORF">ASJ80_16105</name>
</gene>
<feature type="binding site" evidence="6">
    <location>
        <position position="46"/>
    </location>
    <ligand>
        <name>[4Fe-4S] cluster</name>
        <dbReference type="ChEBI" id="CHEBI:49883"/>
        <note>4Fe-4S-S-AdoMet</note>
    </ligand>
</feature>
<dbReference type="AlphaFoldDB" id="A0A2A2HA84"/>
<comment type="caution">
    <text evidence="8">The sequence shown here is derived from an EMBL/GenBank/DDBJ whole genome shotgun (WGS) entry which is preliminary data.</text>
</comment>
<dbReference type="GO" id="GO:0046872">
    <property type="term" value="F:metal ion binding"/>
    <property type="evidence" value="ECO:0007669"/>
    <property type="project" value="UniProtKB-KW"/>
</dbReference>
<reference evidence="8 9" key="1">
    <citation type="journal article" date="2017" name="BMC Genomics">
        <title>Genomic analysis of methanogenic archaea reveals a shift towards energy conservation.</title>
        <authorList>
            <person name="Gilmore S.P."/>
            <person name="Henske J.K."/>
            <person name="Sexton J.A."/>
            <person name="Solomon K.V."/>
            <person name="Seppala S."/>
            <person name="Yoo J.I."/>
            <person name="Huyett L.M."/>
            <person name="Pressman A."/>
            <person name="Cogan J.Z."/>
            <person name="Kivenson V."/>
            <person name="Peng X."/>
            <person name="Tan Y."/>
            <person name="Valentine D.L."/>
            <person name="O'Malley M.A."/>
        </authorList>
    </citation>
    <scope>NUCLEOTIDE SEQUENCE [LARGE SCALE GENOMIC DNA]</scope>
    <source>
        <strain evidence="8 9">M.o.H.</strain>
    </source>
</reference>
<comment type="cofactor">
    <cofactor evidence="6">
        <name>[4Fe-4S] cluster</name>
        <dbReference type="ChEBI" id="CHEBI:49883"/>
    </cofactor>
    <text evidence="6">Binds 1 [4Fe-4S] cluster. The cluster is coordinated with 3 cysteines and an exchangeable S-adenosyl-L-methionine.</text>
</comment>
<keyword evidence="8" id="KW-0670">Pyruvate</keyword>
<evidence type="ECO:0000256" key="6">
    <source>
        <dbReference type="PIRSR" id="PIRSR004869-50"/>
    </source>
</evidence>
<dbReference type="InterPro" id="IPR007197">
    <property type="entry name" value="rSAM"/>
</dbReference>
<dbReference type="GO" id="GO:0051539">
    <property type="term" value="F:4 iron, 4 sulfur cluster binding"/>
    <property type="evidence" value="ECO:0007669"/>
    <property type="project" value="UniProtKB-KW"/>
</dbReference>
<dbReference type="GO" id="GO:0016829">
    <property type="term" value="F:lyase activity"/>
    <property type="evidence" value="ECO:0007669"/>
    <property type="project" value="UniProtKB-KW"/>
</dbReference>
<dbReference type="EMBL" id="LMVM01000001">
    <property type="protein sequence ID" value="PAV06342.1"/>
    <property type="molecule type" value="Genomic_DNA"/>
</dbReference>
<evidence type="ECO:0000256" key="3">
    <source>
        <dbReference type="ARBA" id="ARBA00022723"/>
    </source>
</evidence>
<keyword evidence="1" id="KW-0004">4Fe-4S</keyword>
<feature type="binding site" evidence="6">
    <location>
        <position position="50"/>
    </location>
    <ligand>
        <name>[4Fe-4S] cluster</name>
        <dbReference type="ChEBI" id="CHEBI:49883"/>
        <note>4Fe-4S-S-AdoMet</note>
    </ligand>
</feature>
<evidence type="ECO:0000256" key="5">
    <source>
        <dbReference type="ARBA" id="ARBA00023014"/>
    </source>
</evidence>
<dbReference type="InterPro" id="IPR016431">
    <property type="entry name" value="Pyrv-formate_lyase-activ_prd"/>
</dbReference>
<dbReference type="PIRSF" id="PIRSF004869">
    <property type="entry name" value="PflX_prd"/>
    <property type="match status" value="1"/>
</dbReference>
<dbReference type="InterPro" id="IPR058240">
    <property type="entry name" value="rSAM_sf"/>
</dbReference>
<evidence type="ECO:0000256" key="4">
    <source>
        <dbReference type="ARBA" id="ARBA00023004"/>
    </source>
</evidence>
<dbReference type="Proteomes" id="UP000217784">
    <property type="component" value="Unassembled WGS sequence"/>
</dbReference>
<organism evidence="8 9">
    <name type="scientific">Methanobacterium bryantii</name>
    <dbReference type="NCBI Taxonomy" id="2161"/>
    <lineage>
        <taxon>Archaea</taxon>
        <taxon>Methanobacteriati</taxon>
        <taxon>Methanobacteriota</taxon>
        <taxon>Methanomada group</taxon>
        <taxon>Methanobacteria</taxon>
        <taxon>Methanobacteriales</taxon>
        <taxon>Methanobacteriaceae</taxon>
        <taxon>Methanobacterium</taxon>
    </lineage>
</organism>
<protein>
    <submittedName>
        <fullName evidence="8">Pyruvate formate lyase-activating protein</fullName>
    </submittedName>
</protein>
<dbReference type="SFLD" id="SFLDS00029">
    <property type="entry name" value="Radical_SAM"/>
    <property type="match status" value="1"/>
</dbReference>
<name>A0A2A2HA84_METBR</name>
<dbReference type="InterPro" id="IPR013785">
    <property type="entry name" value="Aldolase_TIM"/>
</dbReference>